<dbReference type="PANTHER" id="PTHR30055">
    <property type="entry name" value="HTH-TYPE TRANSCRIPTIONAL REGULATOR RUTR"/>
    <property type="match status" value="1"/>
</dbReference>
<protein>
    <submittedName>
        <fullName evidence="6">TetR family transcriptional regulator</fullName>
    </submittedName>
</protein>
<dbReference type="SUPFAM" id="SSF48498">
    <property type="entry name" value="Tetracyclin repressor-like, C-terminal domain"/>
    <property type="match status" value="1"/>
</dbReference>
<dbReference type="RefSeq" id="WP_220210290.1">
    <property type="nucleotide sequence ID" value="NZ_BNJK01000002.1"/>
</dbReference>
<dbReference type="Pfam" id="PF00440">
    <property type="entry name" value="TetR_N"/>
    <property type="match status" value="1"/>
</dbReference>
<dbReference type="AlphaFoldDB" id="A0A8J3IZK0"/>
<feature type="domain" description="HTH tetR-type" evidence="5">
    <location>
        <begin position="14"/>
        <end position="73"/>
    </location>
</feature>
<reference evidence="6" key="1">
    <citation type="submission" date="2020-10" db="EMBL/GenBank/DDBJ databases">
        <title>Taxonomic study of unclassified bacteria belonging to the class Ktedonobacteria.</title>
        <authorList>
            <person name="Yabe S."/>
            <person name="Wang C.M."/>
            <person name="Zheng Y."/>
            <person name="Sakai Y."/>
            <person name="Cavaletti L."/>
            <person name="Monciardini P."/>
            <person name="Donadio S."/>
        </authorList>
    </citation>
    <scope>NUCLEOTIDE SEQUENCE</scope>
    <source>
        <strain evidence="6">ID150040</strain>
    </source>
</reference>
<dbReference type="InterPro" id="IPR036271">
    <property type="entry name" value="Tet_transcr_reg_TetR-rel_C_sf"/>
</dbReference>
<dbReference type="Gene3D" id="1.10.357.10">
    <property type="entry name" value="Tetracycline Repressor, domain 2"/>
    <property type="match status" value="1"/>
</dbReference>
<dbReference type="InterPro" id="IPR050109">
    <property type="entry name" value="HTH-type_TetR-like_transc_reg"/>
</dbReference>
<keyword evidence="3" id="KW-0804">Transcription</keyword>
<dbReference type="Proteomes" id="UP000597444">
    <property type="component" value="Unassembled WGS sequence"/>
</dbReference>
<evidence type="ECO:0000259" key="5">
    <source>
        <dbReference type="PROSITE" id="PS50977"/>
    </source>
</evidence>
<keyword evidence="2 4" id="KW-0238">DNA-binding</keyword>
<dbReference type="SUPFAM" id="SSF46689">
    <property type="entry name" value="Homeodomain-like"/>
    <property type="match status" value="1"/>
</dbReference>
<dbReference type="EMBL" id="BNJK01000002">
    <property type="protein sequence ID" value="GHO99657.1"/>
    <property type="molecule type" value="Genomic_DNA"/>
</dbReference>
<comment type="caution">
    <text evidence="6">The sequence shown here is derived from an EMBL/GenBank/DDBJ whole genome shotgun (WGS) entry which is preliminary data.</text>
</comment>
<evidence type="ECO:0000313" key="7">
    <source>
        <dbReference type="Proteomes" id="UP000597444"/>
    </source>
</evidence>
<dbReference type="InterPro" id="IPR009057">
    <property type="entry name" value="Homeodomain-like_sf"/>
</dbReference>
<sequence>MASAKGSTKRTDAITNRARILQAALSVFAERGLELEMNEVAALAHLGVGTLYGHFANREDLLRAILQSVVEDSLKQMQAARTAHADDPRAALQAFISTGVHLQEQYQPLSGVLHDPRLVKLMDPSYGQSVRIQFLEIPRELLVQGMQMGIFRQDIDPSVAAVIIMGAFTSAIDLLGTYRSLDELAEQLTHSLLTLLTENT</sequence>
<accession>A0A8J3IZK0</accession>
<dbReference type="PANTHER" id="PTHR30055:SF234">
    <property type="entry name" value="HTH-TYPE TRANSCRIPTIONAL REGULATOR BETI"/>
    <property type="match status" value="1"/>
</dbReference>
<dbReference type="GO" id="GO:0000976">
    <property type="term" value="F:transcription cis-regulatory region binding"/>
    <property type="evidence" value="ECO:0007669"/>
    <property type="project" value="TreeGrafter"/>
</dbReference>
<dbReference type="InterPro" id="IPR001647">
    <property type="entry name" value="HTH_TetR"/>
</dbReference>
<keyword evidence="7" id="KW-1185">Reference proteome</keyword>
<evidence type="ECO:0000256" key="1">
    <source>
        <dbReference type="ARBA" id="ARBA00023015"/>
    </source>
</evidence>
<evidence type="ECO:0000313" key="6">
    <source>
        <dbReference type="EMBL" id="GHO99657.1"/>
    </source>
</evidence>
<proteinExistence type="predicted"/>
<organism evidence="6 7">
    <name type="scientific">Reticulibacter mediterranei</name>
    <dbReference type="NCBI Taxonomy" id="2778369"/>
    <lineage>
        <taxon>Bacteria</taxon>
        <taxon>Bacillati</taxon>
        <taxon>Chloroflexota</taxon>
        <taxon>Ktedonobacteria</taxon>
        <taxon>Ktedonobacterales</taxon>
        <taxon>Reticulibacteraceae</taxon>
        <taxon>Reticulibacter</taxon>
    </lineage>
</organism>
<dbReference type="PROSITE" id="PS50977">
    <property type="entry name" value="HTH_TETR_2"/>
    <property type="match status" value="1"/>
</dbReference>
<gene>
    <name evidence="6" type="ORF">KSF_097050</name>
</gene>
<dbReference type="PRINTS" id="PR00455">
    <property type="entry name" value="HTHTETR"/>
</dbReference>
<feature type="DNA-binding region" description="H-T-H motif" evidence="4">
    <location>
        <begin position="36"/>
        <end position="55"/>
    </location>
</feature>
<name>A0A8J3IZK0_9CHLR</name>
<keyword evidence="1" id="KW-0805">Transcription regulation</keyword>
<dbReference type="GO" id="GO:0003700">
    <property type="term" value="F:DNA-binding transcription factor activity"/>
    <property type="evidence" value="ECO:0007669"/>
    <property type="project" value="TreeGrafter"/>
</dbReference>
<evidence type="ECO:0000256" key="3">
    <source>
        <dbReference type="ARBA" id="ARBA00023163"/>
    </source>
</evidence>
<evidence type="ECO:0000256" key="2">
    <source>
        <dbReference type="ARBA" id="ARBA00023125"/>
    </source>
</evidence>
<evidence type="ECO:0000256" key="4">
    <source>
        <dbReference type="PROSITE-ProRule" id="PRU00335"/>
    </source>
</evidence>